<dbReference type="AlphaFoldDB" id="A0AAN9E6W3"/>
<dbReference type="GO" id="GO:0010427">
    <property type="term" value="F:abscisic acid binding"/>
    <property type="evidence" value="ECO:0007669"/>
    <property type="project" value="InterPro"/>
</dbReference>
<dbReference type="InterPro" id="IPR000916">
    <property type="entry name" value="Bet_v_I/MLP"/>
</dbReference>
<dbReference type="SUPFAM" id="SSF55961">
    <property type="entry name" value="Bet v1-like"/>
    <property type="match status" value="1"/>
</dbReference>
<reference evidence="10 11" key="1">
    <citation type="submission" date="2024-01" db="EMBL/GenBank/DDBJ databases">
        <title>The genomes of 5 underutilized Papilionoideae crops provide insights into root nodulation and disease resistanc.</title>
        <authorList>
            <person name="Yuan L."/>
        </authorList>
    </citation>
    <scope>NUCLEOTIDE SEQUENCE [LARGE SCALE GENOMIC DNA]</scope>
    <source>
        <strain evidence="10">ZHUSHIDOU_FW_LH</strain>
        <tissue evidence="10">Leaf</tissue>
    </source>
</reference>
<dbReference type="GO" id="GO:0046872">
    <property type="term" value="F:metal ion binding"/>
    <property type="evidence" value="ECO:0007669"/>
    <property type="project" value="UniProtKB-KW"/>
</dbReference>
<dbReference type="InterPro" id="IPR024949">
    <property type="entry name" value="Bet_v_I_allergen"/>
</dbReference>
<feature type="domain" description="Bet v I/Major latex protein" evidence="9">
    <location>
        <begin position="3"/>
        <end position="154"/>
    </location>
</feature>
<dbReference type="GO" id="GO:0006952">
    <property type="term" value="P:defense response"/>
    <property type="evidence" value="ECO:0007669"/>
    <property type="project" value="UniProtKB-KW"/>
</dbReference>
<evidence type="ECO:0000256" key="3">
    <source>
        <dbReference type="ARBA" id="ARBA00022722"/>
    </source>
</evidence>
<dbReference type="Proteomes" id="UP001372338">
    <property type="component" value="Unassembled WGS sequence"/>
</dbReference>
<keyword evidence="6" id="KW-0611">Plant defense</keyword>
<dbReference type="PANTHER" id="PTHR31213:SF80">
    <property type="entry name" value="PATHOGENESIS-RELATED PROTEIN 10"/>
    <property type="match status" value="1"/>
</dbReference>
<gene>
    <name evidence="10" type="ORF">RIF29_41208</name>
</gene>
<evidence type="ECO:0000256" key="1">
    <source>
        <dbReference type="ARBA" id="ARBA00004514"/>
    </source>
</evidence>
<evidence type="ECO:0000256" key="8">
    <source>
        <dbReference type="ARBA" id="ARBA00023265"/>
    </source>
</evidence>
<dbReference type="Pfam" id="PF00407">
    <property type="entry name" value="Bet_v_1"/>
    <property type="match status" value="1"/>
</dbReference>
<dbReference type="GO" id="GO:0038023">
    <property type="term" value="F:signaling receptor activity"/>
    <property type="evidence" value="ECO:0007669"/>
    <property type="project" value="InterPro"/>
</dbReference>
<name>A0AAN9E6W3_CROPI</name>
<evidence type="ECO:0000256" key="6">
    <source>
        <dbReference type="ARBA" id="ARBA00022821"/>
    </source>
</evidence>
<keyword evidence="7" id="KW-0106">Calcium</keyword>
<evidence type="ECO:0000313" key="10">
    <source>
        <dbReference type="EMBL" id="KAK7246342.1"/>
    </source>
</evidence>
<dbReference type="InterPro" id="IPR023393">
    <property type="entry name" value="START-like_dom_sf"/>
</dbReference>
<dbReference type="EMBL" id="JAYWIO010000008">
    <property type="protein sequence ID" value="KAK7246342.1"/>
    <property type="molecule type" value="Genomic_DNA"/>
</dbReference>
<keyword evidence="5" id="KW-0378">Hydrolase</keyword>
<evidence type="ECO:0000256" key="7">
    <source>
        <dbReference type="ARBA" id="ARBA00022837"/>
    </source>
</evidence>
<evidence type="ECO:0000256" key="2">
    <source>
        <dbReference type="ARBA" id="ARBA00009744"/>
    </source>
</evidence>
<dbReference type="Gene3D" id="3.30.530.20">
    <property type="match status" value="1"/>
</dbReference>
<dbReference type="GO" id="GO:0005634">
    <property type="term" value="C:nucleus"/>
    <property type="evidence" value="ECO:0007669"/>
    <property type="project" value="TreeGrafter"/>
</dbReference>
<comment type="caution">
    <text evidence="10">The sequence shown here is derived from an EMBL/GenBank/DDBJ whole genome shotgun (WGS) entry which is preliminary data.</text>
</comment>
<comment type="subcellular location">
    <subcellularLocation>
        <location evidence="1">Cytoplasm</location>
        <location evidence="1">Cytosol</location>
    </subcellularLocation>
</comment>
<keyword evidence="11" id="KW-1185">Reference proteome</keyword>
<dbReference type="FunFam" id="3.30.530.20:FF:000007">
    <property type="entry name" value="Major pollen allergen Bet v 1-A"/>
    <property type="match status" value="1"/>
</dbReference>
<dbReference type="GO" id="GO:0016787">
    <property type="term" value="F:hydrolase activity"/>
    <property type="evidence" value="ECO:0007669"/>
    <property type="project" value="UniProtKB-KW"/>
</dbReference>
<dbReference type="GO" id="GO:0004864">
    <property type="term" value="F:protein phosphatase inhibitor activity"/>
    <property type="evidence" value="ECO:0007669"/>
    <property type="project" value="InterPro"/>
</dbReference>
<dbReference type="CDD" id="cd07816">
    <property type="entry name" value="Bet_v1-like"/>
    <property type="match status" value="1"/>
</dbReference>
<keyword evidence="3" id="KW-0540">Nuclease</keyword>
<dbReference type="PANTHER" id="PTHR31213">
    <property type="entry name" value="OS08G0374000 PROTEIN-RELATED"/>
    <property type="match status" value="1"/>
</dbReference>
<keyword evidence="4" id="KW-0479">Metal-binding</keyword>
<sequence length="158" mass="17635">MGVFSHEFTTSAAVAPARLYKAMASDFHNLLPKIVDSIQSVETIEGNGGAGTIMKVTLVDGGRSRSSLHKVEAIDEANLVYNYSVFGFTQMHDTWEKILFETIFEEAPNGGSIRKTKVKYFTKGDAEVSEEVFKNDKIRADALVKFLENYLLENPDYN</sequence>
<keyword evidence="8" id="KW-0568">Pathogenesis-related protein</keyword>
<comment type="similarity">
    <text evidence="2">Belongs to the BetVI family.</text>
</comment>
<dbReference type="GO" id="GO:0005829">
    <property type="term" value="C:cytosol"/>
    <property type="evidence" value="ECO:0007669"/>
    <property type="project" value="UniProtKB-SubCell"/>
</dbReference>
<dbReference type="PRINTS" id="PR00634">
    <property type="entry name" value="BETALLERGEN"/>
</dbReference>
<dbReference type="GO" id="GO:0009738">
    <property type="term" value="P:abscisic acid-activated signaling pathway"/>
    <property type="evidence" value="ECO:0007669"/>
    <property type="project" value="InterPro"/>
</dbReference>
<evidence type="ECO:0000259" key="9">
    <source>
        <dbReference type="Pfam" id="PF00407"/>
    </source>
</evidence>
<organism evidence="10 11">
    <name type="scientific">Crotalaria pallida</name>
    <name type="common">Smooth rattlebox</name>
    <name type="synonym">Crotalaria striata</name>
    <dbReference type="NCBI Taxonomy" id="3830"/>
    <lineage>
        <taxon>Eukaryota</taxon>
        <taxon>Viridiplantae</taxon>
        <taxon>Streptophyta</taxon>
        <taxon>Embryophyta</taxon>
        <taxon>Tracheophyta</taxon>
        <taxon>Spermatophyta</taxon>
        <taxon>Magnoliopsida</taxon>
        <taxon>eudicotyledons</taxon>
        <taxon>Gunneridae</taxon>
        <taxon>Pentapetalae</taxon>
        <taxon>rosids</taxon>
        <taxon>fabids</taxon>
        <taxon>Fabales</taxon>
        <taxon>Fabaceae</taxon>
        <taxon>Papilionoideae</taxon>
        <taxon>50 kb inversion clade</taxon>
        <taxon>genistoids sensu lato</taxon>
        <taxon>core genistoids</taxon>
        <taxon>Crotalarieae</taxon>
        <taxon>Crotalaria</taxon>
    </lineage>
</organism>
<accession>A0AAN9E6W3</accession>
<proteinExistence type="inferred from homology"/>
<protein>
    <recommendedName>
        <fullName evidence="9">Bet v I/Major latex protein domain-containing protein</fullName>
    </recommendedName>
</protein>
<evidence type="ECO:0000313" key="11">
    <source>
        <dbReference type="Proteomes" id="UP001372338"/>
    </source>
</evidence>
<evidence type="ECO:0000256" key="4">
    <source>
        <dbReference type="ARBA" id="ARBA00022723"/>
    </source>
</evidence>
<dbReference type="InterPro" id="IPR050279">
    <property type="entry name" value="Plant_def-hormone_signal"/>
</dbReference>
<evidence type="ECO:0000256" key="5">
    <source>
        <dbReference type="ARBA" id="ARBA00022801"/>
    </source>
</evidence>
<dbReference type="GO" id="GO:0004518">
    <property type="term" value="F:nuclease activity"/>
    <property type="evidence" value="ECO:0007669"/>
    <property type="project" value="UniProtKB-KW"/>
</dbReference>